<dbReference type="InterPro" id="IPR029056">
    <property type="entry name" value="Ribokinase-like"/>
</dbReference>
<dbReference type="SUPFAM" id="SSF53613">
    <property type="entry name" value="Ribokinase-like"/>
    <property type="match status" value="1"/>
</dbReference>
<dbReference type="GO" id="GO:0016773">
    <property type="term" value="F:phosphotransferase activity, alcohol group as acceptor"/>
    <property type="evidence" value="ECO:0007669"/>
    <property type="project" value="InterPro"/>
</dbReference>
<dbReference type="PANTHER" id="PTHR46969:SF1">
    <property type="entry name" value="BIFUNCTIONAL PROTEIN HLDE"/>
    <property type="match status" value="1"/>
</dbReference>
<dbReference type="GO" id="GO:0033786">
    <property type="term" value="F:heptose-1-phosphate adenylyltransferase activity"/>
    <property type="evidence" value="ECO:0007669"/>
    <property type="project" value="TreeGrafter"/>
</dbReference>
<dbReference type="Gene3D" id="3.40.1190.20">
    <property type="match status" value="1"/>
</dbReference>
<dbReference type="OrthoDB" id="9802794at2"/>
<keyword evidence="5" id="KW-1185">Reference proteome</keyword>
<feature type="domain" description="Carbohydrate kinase PfkB" evidence="3">
    <location>
        <begin position="15"/>
        <end position="305"/>
    </location>
</feature>
<gene>
    <name evidence="4" type="primary">rfaE1</name>
    <name evidence="4" type="ORF">C6P64_02545</name>
</gene>
<dbReference type="InterPro" id="IPR011913">
    <property type="entry name" value="RfaE_dom_I"/>
</dbReference>
<comment type="caution">
    <text evidence="4">The sequence shown here is derived from an EMBL/GenBank/DDBJ whole genome shotgun (WGS) entry which is preliminary data.</text>
</comment>
<dbReference type="GO" id="GO:0005829">
    <property type="term" value="C:cytosol"/>
    <property type="evidence" value="ECO:0007669"/>
    <property type="project" value="TreeGrafter"/>
</dbReference>
<sequence>MTVNSCPEQAALAARRVLVVGDVMLDRYWFGAVERISPEAPVPVLHVQREQDRLGGAANVALNVKTLGGQVTLLSMLGQDEAAQRLQHLLHQQGIATVLGQDARLQTIVKLRVIGRNQQLLRIDFEQEPGHEVLAQMLADFERELPRHDVVLFSDYGKGGLAHIPRMIELARAAGKPVLVDPKGSDYARYQGASLITPNRSELMQVVGSWQDEAELERKAQGLRERLGLQALLLTRSEEGMSLFEPDRVSHVKAQVREVADVTGAGDTVIATMALMLACGQPLGRAMEIANRAGGLVVAKFGTATVSYEELFA</sequence>
<evidence type="ECO:0000256" key="2">
    <source>
        <dbReference type="ARBA" id="ARBA00022777"/>
    </source>
</evidence>
<dbReference type="Proteomes" id="UP000238589">
    <property type="component" value="Unassembled WGS sequence"/>
</dbReference>
<evidence type="ECO:0000313" key="4">
    <source>
        <dbReference type="EMBL" id="PRD66725.1"/>
    </source>
</evidence>
<dbReference type="EMBL" id="PVLQ01000010">
    <property type="protein sequence ID" value="PRD66725.1"/>
    <property type="molecule type" value="Genomic_DNA"/>
</dbReference>
<organism evidence="4 5">
    <name type="scientific">Malikia granosa</name>
    <dbReference type="NCBI Taxonomy" id="263067"/>
    <lineage>
        <taxon>Bacteria</taxon>
        <taxon>Pseudomonadati</taxon>
        <taxon>Pseudomonadota</taxon>
        <taxon>Betaproteobacteria</taxon>
        <taxon>Burkholderiales</taxon>
        <taxon>Comamonadaceae</taxon>
        <taxon>Malikia</taxon>
    </lineage>
</organism>
<dbReference type="NCBIfam" id="TIGR02198">
    <property type="entry name" value="rfaE_dom_I"/>
    <property type="match status" value="1"/>
</dbReference>
<dbReference type="Pfam" id="PF00294">
    <property type="entry name" value="PfkB"/>
    <property type="match status" value="1"/>
</dbReference>
<dbReference type="RefSeq" id="WP_105747027.1">
    <property type="nucleotide sequence ID" value="NZ_PVLQ01000010.1"/>
</dbReference>
<accession>A0A2S9K8M0</accession>
<dbReference type="FunFam" id="3.40.1190.20:FF:000002">
    <property type="entry name" value="Bifunctional protein HldE"/>
    <property type="match status" value="1"/>
</dbReference>
<dbReference type="GO" id="GO:0033785">
    <property type="term" value="F:heptose 7-phosphate kinase activity"/>
    <property type="evidence" value="ECO:0007669"/>
    <property type="project" value="TreeGrafter"/>
</dbReference>
<dbReference type="AlphaFoldDB" id="A0A2S9K8M0"/>
<name>A0A2S9K8M0_9BURK</name>
<proteinExistence type="predicted"/>
<dbReference type="PANTHER" id="PTHR46969">
    <property type="entry name" value="BIFUNCTIONAL PROTEIN HLDE"/>
    <property type="match status" value="1"/>
</dbReference>
<evidence type="ECO:0000256" key="1">
    <source>
        <dbReference type="ARBA" id="ARBA00022679"/>
    </source>
</evidence>
<dbReference type="InterPro" id="IPR002173">
    <property type="entry name" value="Carboh/pur_kinase_PfkB_CS"/>
</dbReference>
<dbReference type="PROSITE" id="PS00583">
    <property type="entry name" value="PFKB_KINASES_1"/>
    <property type="match status" value="1"/>
</dbReference>
<protein>
    <submittedName>
        <fullName evidence="4">D-glycero-beta-D-manno-heptose-7-phosphate kinase</fullName>
    </submittedName>
</protein>
<dbReference type="CDD" id="cd01172">
    <property type="entry name" value="RfaE_like"/>
    <property type="match status" value="1"/>
</dbReference>
<reference evidence="4 5" key="1">
    <citation type="submission" date="2018-03" db="EMBL/GenBank/DDBJ databases">
        <title>Comparative genomics illustrates the genes involved in a hyperalkaliphilic mechanisms of Serpentinomonas isolated from highly-alkaline calcium-rich serpentinized springs.</title>
        <authorList>
            <person name="Suzuki S."/>
            <person name="Ishii S."/>
            <person name="Walworth N."/>
            <person name="Bird L."/>
            <person name="Kuenen J.G."/>
            <person name="Nealson K.H."/>
        </authorList>
    </citation>
    <scope>NUCLEOTIDE SEQUENCE [LARGE SCALE GENOMIC DNA]</scope>
    <source>
        <strain evidence="4 5">P1</strain>
    </source>
</reference>
<dbReference type="InterPro" id="IPR011611">
    <property type="entry name" value="PfkB_dom"/>
</dbReference>
<keyword evidence="2 4" id="KW-0418">Kinase</keyword>
<evidence type="ECO:0000259" key="3">
    <source>
        <dbReference type="Pfam" id="PF00294"/>
    </source>
</evidence>
<keyword evidence="1" id="KW-0808">Transferase</keyword>
<evidence type="ECO:0000313" key="5">
    <source>
        <dbReference type="Proteomes" id="UP000238589"/>
    </source>
</evidence>